<dbReference type="PANTHER" id="PTHR37520:SF1">
    <property type="entry name" value="INTRON-ENCODED DNA ENDONUCLEASE AI2A-RELATED"/>
    <property type="match status" value="1"/>
</dbReference>
<protein>
    <submittedName>
        <fullName evidence="2">Putative LAGLIDADG homing endonuclease</fullName>
    </submittedName>
</protein>
<evidence type="ECO:0000259" key="1">
    <source>
        <dbReference type="Pfam" id="PF00961"/>
    </source>
</evidence>
<dbReference type="SUPFAM" id="SSF55608">
    <property type="entry name" value="Homing endonucleases"/>
    <property type="match status" value="2"/>
</dbReference>
<dbReference type="GeneID" id="32884280"/>
<dbReference type="InterPro" id="IPR027434">
    <property type="entry name" value="Homing_endonucl"/>
</dbReference>
<geneLocation type="chloroplast" evidence="2"/>
<dbReference type="InterPro" id="IPR004860">
    <property type="entry name" value="LAGLIDADG_dom"/>
</dbReference>
<keyword evidence="2" id="KW-0150">Chloroplast</keyword>
<keyword evidence="2" id="KW-0378">Hydrolase</keyword>
<dbReference type="Pfam" id="PF00961">
    <property type="entry name" value="LAGLIDADG_1"/>
    <property type="match status" value="1"/>
</dbReference>
<keyword evidence="2" id="KW-0540">Nuclease</keyword>
<accession>A0A1W6EGN2</accession>
<dbReference type="AlphaFoldDB" id="A0A1W6EGN2"/>
<dbReference type="RefSeq" id="YP_009367555.1">
    <property type="nucleotide sequence ID" value="NC_034710.1"/>
</dbReference>
<keyword evidence="2" id="KW-0255">Endonuclease</keyword>
<evidence type="ECO:0000313" key="2">
    <source>
        <dbReference type="EMBL" id="ARK14546.1"/>
    </source>
</evidence>
<sequence length="215" mass="25906">MDLSDEYALNQIKQKLGGSIKLRSKSRSFRYRLHHKQGMLTIINLLNGNCQNSIRLRQIEKMCNHFDIPMKQPKRLTSNNGWFAGFFDGDGTIDYSFKKDYPQLTISVSNKQAIDCEIFQKIFDGKIQYDSRLNTYKWNLYSYEQILVFQDYVKRYPLRSHKKIRFFLLDKFFKLRKIRAYTHPPESKTYKAWLLFEKEWKEWSLPPNFIEKDTL</sequence>
<reference evidence="2" key="1">
    <citation type="journal article" date="2017" name="Sci. Rep.">
        <title>Divergent copies of the large inverted repeat in the chloroplast genomes of ulvophycean green algae.</title>
        <authorList>
            <person name="Turmel M."/>
            <person name="Otis C."/>
            <person name="Lemieux C."/>
        </authorList>
    </citation>
    <scope>NUCLEOTIDE SEQUENCE</scope>
</reference>
<dbReference type="EMBL" id="KY407657">
    <property type="protein sequence ID" value="ARK14546.1"/>
    <property type="molecule type" value="Genomic_DNA"/>
</dbReference>
<proteinExistence type="predicted"/>
<gene>
    <name evidence="2" type="primary">orf215</name>
</gene>
<keyword evidence="2" id="KW-0934">Plastid</keyword>
<organism evidence="2">
    <name type="scientific">Sykidion marinum</name>
    <name type="common">Green alga</name>
    <name type="synonym">Pseudoneochloris marina</name>
    <dbReference type="NCBI Taxonomy" id="44573"/>
    <lineage>
        <taxon>Eukaryota</taxon>
        <taxon>Viridiplantae</taxon>
        <taxon>Chlorophyta</taxon>
        <taxon>core chlorophytes</taxon>
        <taxon>Ulvophyceae</taxon>
        <taxon>Sykidiales</taxon>
        <taxon>Sykidiacaeae</taxon>
        <taxon>Sykidion</taxon>
    </lineage>
</organism>
<name>A0A1W6EGN2_SYKMA</name>
<feature type="domain" description="Homing endonuclease LAGLIDADG" evidence="1">
    <location>
        <begin position="84"/>
        <end position="171"/>
    </location>
</feature>
<dbReference type="GO" id="GO:0004519">
    <property type="term" value="F:endonuclease activity"/>
    <property type="evidence" value="ECO:0007669"/>
    <property type="project" value="UniProtKB-KW"/>
</dbReference>
<dbReference type="Gene3D" id="3.10.28.10">
    <property type="entry name" value="Homing endonucleases"/>
    <property type="match status" value="1"/>
</dbReference>
<dbReference type="PANTHER" id="PTHR37520">
    <property type="entry name" value="INTRON-ENCODED DNA ENDONUCLEASE AI2A-RELATED"/>
    <property type="match status" value="1"/>
</dbReference>